<evidence type="ECO:0000313" key="9">
    <source>
        <dbReference type="Proteomes" id="UP000729402"/>
    </source>
</evidence>
<sequence length="361" mass="38714">MSGVCGKFNEARSECHQLRHRYIRSPRFRLGSYHSTRGPNTSLATCQSRQQRSARRSMLMNPASEVSVLDSIRQHLMEEPHGAAAHAQSVEGRTQPVCSGSASFGSLVADLWSDSLPFRDDDSDDMVVFGAMMDAFSCGWLPDGVFAEVKPEPLLSPDSSYDGSCLVFMESEPVTPSEEVLSGAEAAAVARNGKEEAEAVARGKHYRGVRQRPWGKFAAEIRDPAKNGARVWLGTFDTAEDAALAYDRAAYRMRGSRALLNFPLRIGSEIAAAAAAAAAAGDKRPSPEPATSESSFSSSSSSSTSSSGSPKRRKRGEAAAASMAMALVPPPSQLNWPTQAWFPSAPVDPVAMASRVEQLVI</sequence>
<protein>
    <recommendedName>
        <fullName evidence="7">AP2/ERF domain-containing protein</fullName>
    </recommendedName>
</protein>
<evidence type="ECO:0000259" key="7">
    <source>
        <dbReference type="PROSITE" id="PS51032"/>
    </source>
</evidence>
<evidence type="ECO:0000256" key="5">
    <source>
        <dbReference type="ARBA" id="ARBA00023242"/>
    </source>
</evidence>
<dbReference type="EMBL" id="JAAALK010000285">
    <property type="protein sequence ID" value="KAG8065597.1"/>
    <property type="molecule type" value="Genomic_DNA"/>
</dbReference>
<organism evidence="8 9">
    <name type="scientific">Zizania palustris</name>
    <name type="common">Northern wild rice</name>
    <dbReference type="NCBI Taxonomy" id="103762"/>
    <lineage>
        <taxon>Eukaryota</taxon>
        <taxon>Viridiplantae</taxon>
        <taxon>Streptophyta</taxon>
        <taxon>Embryophyta</taxon>
        <taxon>Tracheophyta</taxon>
        <taxon>Spermatophyta</taxon>
        <taxon>Magnoliopsida</taxon>
        <taxon>Liliopsida</taxon>
        <taxon>Poales</taxon>
        <taxon>Poaceae</taxon>
        <taxon>BOP clade</taxon>
        <taxon>Oryzoideae</taxon>
        <taxon>Oryzeae</taxon>
        <taxon>Zizaniinae</taxon>
        <taxon>Zizania</taxon>
    </lineage>
</organism>
<dbReference type="AlphaFoldDB" id="A0A8J5V986"/>
<dbReference type="InterPro" id="IPR001471">
    <property type="entry name" value="AP2/ERF_dom"/>
</dbReference>
<keyword evidence="3" id="KW-0238">DNA-binding</keyword>
<dbReference type="Pfam" id="PF00847">
    <property type="entry name" value="AP2"/>
    <property type="match status" value="1"/>
</dbReference>
<evidence type="ECO:0000313" key="8">
    <source>
        <dbReference type="EMBL" id="KAG8065597.1"/>
    </source>
</evidence>
<reference evidence="8" key="2">
    <citation type="submission" date="2021-02" db="EMBL/GenBank/DDBJ databases">
        <authorList>
            <person name="Kimball J.A."/>
            <person name="Haas M.W."/>
            <person name="Macchietto M."/>
            <person name="Kono T."/>
            <person name="Duquette J."/>
            <person name="Shao M."/>
        </authorList>
    </citation>
    <scope>NUCLEOTIDE SEQUENCE</scope>
    <source>
        <tissue evidence="8">Fresh leaf tissue</tissue>
    </source>
</reference>
<feature type="domain" description="AP2/ERF" evidence="7">
    <location>
        <begin position="205"/>
        <end position="263"/>
    </location>
</feature>
<dbReference type="InterPro" id="IPR044808">
    <property type="entry name" value="ERF_plant"/>
</dbReference>
<dbReference type="FunFam" id="3.30.730.10:FF:000001">
    <property type="entry name" value="Ethylene-responsive transcription factor 2"/>
    <property type="match status" value="1"/>
</dbReference>
<dbReference type="PROSITE" id="PS51032">
    <property type="entry name" value="AP2_ERF"/>
    <property type="match status" value="1"/>
</dbReference>
<dbReference type="GO" id="GO:0003677">
    <property type="term" value="F:DNA binding"/>
    <property type="evidence" value="ECO:0007669"/>
    <property type="project" value="UniProtKB-KW"/>
</dbReference>
<dbReference type="PANTHER" id="PTHR31190:SF287">
    <property type="entry name" value="DEVELOPMENT RELATED ERF PROTEIN"/>
    <property type="match status" value="1"/>
</dbReference>
<keyword evidence="2" id="KW-0805">Transcription regulation</keyword>
<keyword evidence="9" id="KW-1185">Reference proteome</keyword>
<evidence type="ECO:0000256" key="1">
    <source>
        <dbReference type="ARBA" id="ARBA00004123"/>
    </source>
</evidence>
<dbReference type="CDD" id="cd00018">
    <property type="entry name" value="AP2"/>
    <property type="match status" value="1"/>
</dbReference>
<dbReference type="OrthoDB" id="1647183at2759"/>
<reference evidence="8" key="1">
    <citation type="journal article" date="2021" name="bioRxiv">
        <title>Whole Genome Assembly and Annotation of Northern Wild Rice, Zizania palustris L., Supports a Whole Genome Duplication in the Zizania Genus.</title>
        <authorList>
            <person name="Haas M."/>
            <person name="Kono T."/>
            <person name="Macchietto M."/>
            <person name="Millas R."/>
            <person name="McGilp L."/>
            <person name="Shao M."/>
            <person name="Duquette J."/>
            <person name="Hirsch C.N."/>
            <person name="Kimball J."/>
        </authorList>
    </citation>
    <scope>NUCLEOTIDE SEQUENCE</scope>
    <source>
        <tissue evidence="8">Fresh leaf tissue</tissue>
    </source>
</reference>
<name>A0A8J5V986_ZIZPA</name>
<keyword evidence="4" id="KW-0804">Transcription</keyword>
<evidence type="ECO:0000256" key="4">
    <source>
        <dbReference type="ARBA" id="ARBA00023163"/>
    </source>
</evidence>
<proteinExistence type="predicted"/>
<keyword evidence="5" id="KW-0539">Nucleus</keyword>
<accession>A0A8J5V986</accession>
<comment type="caution">
    <text evidence="8">The sequence shown here is derived from an EMBL/GenBank/DDBJ whole genome shotgun (WGS) entry which is preliminary data.</text>
</comment>
<dbReference type="Proteomes" id="UP000729402">
    <property type="component" value="Unassembled WGS sequence"/>
</dbReference>
<dbReference type="GO" id="GO:0005634">
    <property type="term" value="C:nucleus"/>
    <property type="evidence" value="ECO:0007669"/>
    <property type="project" value="UniProtKB-SubCell"/>
</dbReference>
<dbReference type="GO" id="GO:0009873">
    <property type="term" value="P:ethylene-activated signaling pathway"/>
    <property type="evidence" value="ECO:0007669"/>
    <property type="project" value="InterPro"/>
</dbReference>
<dbReference type="SMART" id="SM00380">
    <property type="entry name" value="AP2"/>
    <property type="match status" value="1"/>
</dbReference>
<comment type="subcellular location">
    <subcellularLocation>
        <location evidence="1">Nucleus</location>
    </subcellularLocation>
</comment>
<evidence type="ECO:0000256" key="3">
    <source>
        <dbReference type="ARBA" id="ARBA00023125"/>
    </source>
</evidence>
<feature type="compositionally biased region" description="Low complexity" evidence="6">
    <location>
        <begin position="289"/>
        <end position="309"/>
    </location>
</feature>
<gene>
    <name evidence="8" type="ORF">GUJ93_ZPchr0004g39010</name>
</gene>
<evidence type="ECO:0000256" key="6">
    <source>
        <dbReference type="SAM" id="MobiDB-lite"/>
    </source>
</evidence>
<dbReference type="GO" id="GO:0003700">
    <property type="term" value="F:DNA-binding transcription factor activity"/>
    <property type="evidence" value="ECO:0007669"/>
    <property type="project" value="InterPro"/>
</dbReference>
<feature type="region of interest" description="Disordered" evidence="6">
    <location>
        <begin position="281"/>
        <end position="324"/>
    </location>
</feature>
<dbReference type="PANTHER" id="PTHR31190">
    <property type="entry name" value="DNA-BINDING DOMAIN"/>
    <property type="match status" value="1"/>
</dbReference>
<evidence type="ECO:0000256" key="2">
    <source>
        <dbReference type="ARBA" id="ARBA00023015"/>
    </source>
</evidence>